<dbReference type="AlphaFoldDB" id="A0AAW1PG42"/>
<gene>
    <name evidence="2" type="ORF">WJX72_005389</name>
</gene>
<feature type="compositionally biased region" description="Polar residues" evidence="1">
    <location>
        <begin position="81"/>
        <end position="97"/>
    </location>
</feature>
<feature type="compositionally biased region" description="Basic residues" evidence="1">
    <location>
        <begin position="68"/>
        <end position="78"/>
    </location>
</feature>
<name>A0AAW1PG42_9CHLO</name>
<evidence type="ECO:0000313" key="3">
    <source>
        <dbReference type="Proteomes" id="UP001489004"/>
    </source>
</evidence>
<dbReference type="Proteomes" id="UP001489004">
    <property type="component" value="Unassembled WGS sequence"/>
</dbReference>
<reference evidence="2 3" key="1">
    <citation type="journal article" date="2024" name="Nat. Commun.">
        <title>Phylogenomics reveals the evolutionary origins of lichenization in chlorophyte algae.</title>
        <authorList>
            <person name="Puginier C."/>
            <person name="Libourel C."/>
            <person name="Otte J."/>
            <person name="Skaloud P."/>
            <person name="Haon M."/>
            <person name="Grisel S."/>
            <person name="Petersen M."/>
            <person name="Berrin J.G."/>
            <person name="Delaux P.M."/>
            <person name="Dal Grande F."/>
            <person name="Keller J."/>
        </authorList>
    </citation>
    <scope>NUCLEOTIDE SEQUENCE [LARGE SCALE GENOMIC DNA]</scope>
    <source>
        <strain evidence="2 3">SAG 2043</strain>
    </source>
</reference>
<accession>A0AAW1PG42</accession>
<proteinExistence type="predicted"/>
<protein>
    <submittedName>
        <fullName evidence="2">Uncharacterized protein</fullName>
    </submittedName>
</protein>
<dbReference type="EMBL" id="JALJOR010000011">
    <property type="protein sequence ID" value="KAK9808863.1"/>
    <property type="molecule type" value="Genomic_DNA"/>
</dbReference>
<evidence type="ECO:0000256" key="1">
    <source>
        <dbReference type="SAM" id="MobiDB-lite"/>
    </source>
</evidence>
<sequence length="195" mass="20989">MTSRNLSELLESGWSGQLGDKVPAHARVSPCSVLSPDGWPSSDSSSPASPVLQPLHELRPAINAAKPQLKKGLRKRRQRSVEAQQPQPAWQKPTGQPTWVGELVPTFEVAGNGSNPYVILQITDSRTGNSRVIVRGRSGASEQQTLQQVQRQLAQIAAKHSLPLMAVELLAGGNLESRKGLASKAPTIFPIGVVW</sequence>
<comment type="caution">
    <text evidence="2">The sequence shown here is derived from an EMBL/GenBank/DDBJ whole genome shotgun (WGS) entry which is preliminary data.</text>
</comment>
<feature type="compositionally biased region" description="Low complexity" evidence="1">
    <location>
        <begin position="35"/>
        <end position="50"/>
    </location>
</feature>
<feature type="region of interest" description="Disordered" evidence="1">
    <location>
        <begin position="1"/>
        <end position="97"/>
    </location>
</feature>
<evidence type="ECO:0000313" key="2">
    <source>
        <dbReference type="EMBL" id="KAK9808863.1"/>
    </source>
</evidence>
<keyword evidence="3" id="KW-1185">Reference proteome</keyword>
<organism evidence="2 3">
    <name type="scientific">[Myrmecia] bisecta</name>
    <dbReference type="NCBI Taxonomy" id="41462"/>
    <lineage>
        <taxon>Eukaryota</taxon>
        <taxon>Viridiplantae</taxon>
        <taxon>Chlorophyta</taxon>
        <taxon>core chlorophytes</taxon>
        <taxon>Trebouxiophyceae</taxon>
        <taxon>Trebouxiales</taxon>
        <taxon>Trebouxiaceae</taxon>
        <taxon>Myrmecia</taxon>
    </lineage>
</organism>